<gene>
    <name evidence="2" type="ORF">FIL88_06325</name>
</gene>
<dbReference type="InterPro" id="IPR025356">
    <property type="entry name" value="DUF4260"/>
</dbReference>
<sequence length="124" mass="13777">MAHTHPITERPVNILLRLEGAAIFGVSLWFYAGLGATWWLYPVLFSIPDLSALGYLINKHVGAWCYNLAHTYLIPMLLAILAALGPADLWVMGVVWLGHIGLDRAVGYGLKSRYGFKMTHISLK</sequence>
<dbReference type="Proteomes" id="UP000315816">
    <property type="component" value="Unassembled WGS sequence"/>
</dbReference>
<evidence type="ECO:0000313" key="2">
    <source>
        <dbReference type="EMBL" id="TQV69176.1"/>
    </source>
</evidence>
<dbReference type="Pfam" id="PF14079">
    <property type="entry name" value="DUF4260"/>
    <property type="match status" value="1"/>
</dbReference>
<reference evidence="2 3" key="1">
    <citation type="submission" date="2019-06" db="EMBL/GenBank/DDBJ databases">
        <title>A novel species of marine bacteria.</title>
        <authorList>
            <person name="Wang Y."/>
        </authorList>
    </citation>
    <scope>NUCLEOTIDE SEQUENCE [LARGE SCALE GENOMIC DNA]</scope>
    <source>
        <strain evidence="2 3">MA1-10</strain>
    </source>
</reference>
<dbReference type="RefSeq" id="WP_142852927.1">
    <property type="nucleotide sequence ID" value="NZ_FXWW01000001.1"/>
</dbReference>
<feature type="transmembrane region" description="Helical" evidence="1">
    <location>
        <begin position="12"/>
        <end position="32"/>
    </location>
</feature>
<name>A0A545SW42_9RHOB</name>
<dbReference type="EMBL" id="VICH01000004">
    <property type="protein sequence ID" value="TQV69176.1"/>
    <property type="molecule type" value="Genomic_DNA"/>
</dbReference>
<comment type="caution">
    <text evidence="2">The sequence shown here is derived from an EMBL/GenBank/DDBJ whole genome shotgun (WGS) entry which is preliminary data.</text>
</comment>
<keyword evidence="1" id="KW-0812">Transmembrane</keyword>
<keyword evidence="1" id="KW-0472">Membrane</keyword>
<dbReference type="OrthoDB" id="9813911at2"/>
<organism evidence="2 3">
    <name type="scientific">Aliiroseovarius halocynthiae</name>
    <dbReference type="NCBI Taxonomy" id="985055"/>
    <lineage>
        <taxon>Bacteria</taxon>
        <taxon>Pseudomonadati</taxon>
        <taxon>Pseudomonadota</taxon>
        <taxon>Alphaproteobacteria</taxon>
        <taxon>Rhodobacterales</taxon>
        <taxon>Paracoccaceae</taxon>
        <taxon>Aliiroseovarius</taxon>
    </lineage>
</organism>
<protein>
    <submittedName>
        <fullName evidence="2">DUF4260 family protein</fullName>
    </submittedName>
</protein>
<keyword evidence="3" id="KW-1185">Reference proteome</keyword>
<proteinExistence type="predicted"/>
<accession>A0A545SW42</accession>
<evidence type="ECO:0000256" key="1">
    <source>
        <dbReference type="SAM" id="Phobius"/>
    </source>
</evidence>
<keyword evidence="1" id="KW-1133">Transmembrane helix</keyword>
<dbReference type="AlphaFoldDB" id="A0A545SW42"/>
<evidence type="ECO:0000313" key="3">
    <source>
        <dbReference type="Proteomes" id="UP000315816"/>
    </source>
</evidence>